<evidence type="ECO:0000313" key="1">
    <source>
        <dbReference type="EMBL" id="KAK7522397.1"/>
    </source>
</evidence>
<reference evidence="1 2" key="1">
    <citation type="submission" date="2024-04" db="EMBL/GenBank/DDBJ databases">
        <title>Phyllosticta paracitricarpa is synonymous to the EU quarantine fungus P. citricarpa based on phylogenomic analyses.</title>
        <authorList>
            <consortium name="Lawrence Berkeley National Laboratory"/>
            <person name="Van Ingen-Buijs V.A."/>
            <person name="Van Westerhoven A.C."/>
            <person name="Haridas S."/>
            <person name="Skiadas P."/>
            <person name="Martin F."/>
            <person name="Groenewald J.Z."/>
            <person name="Crous P.W."/>
            <person name="Seidl M.F."/>
        </authorList>
    </citation>
    <scope>NUCLEOTIDE SEQUENCE [LARGE SCALE GENOMIC DNA]</scope>
    <source>
        <strain evidence="1 2">CBS 123371</strain>
    </source>
</reference>
<organism evidence="1 2">
    <name type="scientific">Phyllosticta citriasiana</name>
    <dbReference type="NCBI Taxonomy" id="595635"/>
    <lineage>
        <taxon>Eukaryota</taxon>
        <taxon>Fungi</taxon>
        <taxon>Dikarya</taxon>
        <taxon>Ascomycota</taxon>
        <taxon>Pezizomycotina</taxon>
        <taxon>Dothideomycetes</taxon>
        <taxon>Dothideomycetes incertae sedis</taxon>
        <taxon>Botryosphaeriales</taxon>
        <taxon>Phyllostictaceae</taxon>
        <taxon>Phyllosticta</taxon>
    </lineage>
</organism>
<gene>
    <name evidence="1" type="ORF">IWZ03DRAFT_357909</name>
</gene>
<name>A0ABR1L0P0_9PEZI</name>
<sequence>MAALEWSIFKGPARRSGLLRAVMPVLALAVGVDVTIRMTLLCKGQEWSPPSSLLEEYRIQERRRDTGRRLEADISGGNRIFQDSYLTSLLMVPNVGNGNEVHGREAEVRGGTPYAFVHVIPGSLHLLACPEKQRNARLKKFVCFWKRTRDHVSIRRTRPCLKTGPAAGALDDQWRPDYWTATSSQATAPVAAFLALKIRRYKFIETSCSLKLSLSALNPLFQEARSRILFLNSVARRHAGTPRAVHPSFKHHGVQKS</sequence>
<evidence type="ECO:0000313" key="2">
    <source>
        <dbReference type="Proteomes" id="UP001363622"/>
    </source>
</evidence>
<accession>A0ABR1L0P0</accession>
<protein>
    <submittedName>
        <fullName evidence="1">Uncharacterized protein</fullName>
    </submittedName>
</protein>
<dbReference type="EMBL" id="JBBPHU010000002">
    <property type="protein sequence ID" value="KAK7522397.1"/>
    <property type="molecule type" value="Genomic_DNA"/>
</dbReference>
<proteinExistence type="predicted"/>
<comment type="caution">
    <text evidence="1">The sequence shown here is derived from an EMBL/GenBank/DDBJ whole genome shotgun (WGS) entry which is preliminary data.</text>
</comment>
<keyword evidence="2" id="KW-1185">Reference proteome</keyword>
<dbReference type="Proteomes" id="UP001363622">
    <property type="component" value="Unassembled WGS sequence"/>
</dbReference>